<dbReference type="AlphaFoldDB" id="A0ABD2IWH0"/>
<accession>A0ABD2IWH0</accession>
<evidence type="ECO:0000313" key="2">
    <source>
        <dbReference type="EMBL" id="KAL3075804.1"/>
    </source>
</evidence>
<evidence type="ECO:0000256" key="1">
    <source>
        <dbReference type="SAM" id="SignalP"/>
    </source>
</evidence>
<keyword evidence="4" id="KW-1185">Reference proteome</keyword>
<proteinExistence type="predicted"/>
<feature type="chain" id="PRO_5044724132" evidence="1">
    <location>
        <begin position="21"/>
        <end position="80"/>
    </location>
</feature>
<gene>
    <name evidence="2" type="ORF">niasHT_032007</name>
    <name evidence="3" type="ORF">niasHT_037447</name>
</gene>
<name>A0ABD2IWH0_9BILA</name>
<keyword evidence="1" id="KW-0732">Signal</keyword>
<comment type="caution">
    <text evidence="3">The sequence shown here is derived from an EMBL/GenBank/DDBJ whole genome shotgun (WGS) entry which is preliminary data.</text>
</comment>
<dbReference type="EMBL" id="JBICBT010001224">
    <property type="protein sequence ID" value="KAL3077688.1"/>
    <property type="molecule type" value="Genomic_DNA"/>
</dbReference>
<feature type="signal peptide" evidence="1">
    <location>
        <begin position="1"/>
        <end position="20"/>
    </location>
</feature>
<dbReference type="EMBL" id="JBICBT010001268">
    <property type="protein sequence ID" value="KAL3075804.1"/>
    <property type="molecule type" value="Genomic_DNA"/>
</dbReference>
<evidence type="ECO:0000313" key="3">
    <source>
        <dbReference type="EMBL" id="KAL3077688.1"/>
    </source>
</evidence>
<protein>
    <submittedName>
        <fullName evidence="3">Uncharacterized protein</fullName>
    </submittedName>
</protein>
<reference evidence="3 4" key="1">
    <citation type="submission" date="2024-10" db="EMBL/GenBank/DDBJ databases">
        <authorList>
            <person name="Kim D."/>
        </authorList>
    </citation>
    <scope>NUCLEOTIDE SEQUENCE [LARGE SCALE GENOMIC DNA]</scope>
    <source>
        <strain evidence="3">BH-2024</strain>
    </source>
</reference>
<sequence length="80" mass="9028">MAKFILLALAFLSMFGIVCSLEEPSVCCDQCGKEFLECQSTCKPEDRAGNVECPEYCNFGLEDCSRDKCRKPCPRPKEKH</sequence>
<evidence type="ECO:0000313" key="4">
    <source>
        <dbReference type="Proteomes" id="UP001620626"/>
    </source>
</evidence>
<dbReference type="Proteomes" id="UP001620626">
    <property type="component" value="Unassembled WGS sequence"/>
</dbReference>
<organism evidence="3 4">
    <name type="scientific">Heterodera trifolii</name>
    <dbReference type="NCBI Taxonomy" id="157864"/>
    <lineage>
        <taxon>Eukaryota</taxon>
        <taxon>Metazoa</taxon>
        <taxon>Ecdysozoa</taxon>
        <taxon>Nematoda</taxon>
        <taxon>Chromadorea</taxon>
        <taxon>Rhabditida</taxon>
        <taxon>Tylenchina</taxon>
        <taxon>Tylenchomorpha</taxon>
        <taxon>Tylenchoidea</taxon>
        <taxon>Heteroderidae</taxon>
        <taxon>Heteroderinae</taxon>
        <taxon>Heterodera</taxon>
    </lineage>
</organism>